<dbReference type="Proteomes" id="UP001280121">
    <property type="component" value="Unassembled WGS sequence"/>
</dbReference>
<proteinExistence type="predicted"/>
<gene>
    <name evidence="1" type="ORF">Ddye_004475</name>
</gene>
<protein>
    <submittedName>
        <fullName evidence="1">Uncharacterized protein</fullName>
    </submittedName>
</protein>
<dbReference type="AlphaFoldDB" id="A0AAD9XUX9"/>
<dbReference type="EMBL" id="JANJYI010000001">
    <property type="protein sequence ID" value="KAK2665901.1"/>
    <property type="molecule type" value="Genomic_DNA"/>
</dbReference>
<keyword evidence="2" id="KW-1185">Reference proteome</keyword>
<accession>A0AAD9XUX9</accession>
<sequence length="93" mass="10503">MPFDWITNFETAFQNTTPVIASDTKFTRLPDVSIRTTYEPIIAPEATPSTSDTPSVFQVLMIRLVTSEDDIPIHSIEADRSLIYTDKINGHFI</sequence>
<name>A0AAD9XUX9_9ROSI</name>
<reference evidence="1" key="1">
    <citation type="journal article" date="2023" name="Plant J.">
        <title>Genome sequences and population genomics provide insights into the demographic history, inbreeding, and mutation load of two 'living fossil' tree species of Dipteronia.</title>
        <authorList>
            <person name="Feng Y."/>
            <person name="Comes H.P."/>
            <person name="Chen J."/>
            <person name="Zhu S."/>
            <person name="Lu R."/>
            <person name="Zhang X."/>
            <person name="Li P."/>
            <person name="Qiu J."/>
            <person name="Olsen K.M."/>
            <person name="Qiu Y."/>
        </authorList>
    </citation>
    <scope>NUCLEOTIDE SEQUENCE</scope>
    <source>
        <strain evidence="1">KIB01</strain>
    </source>
</reference>
<evidence type="ECO:0000313" key="1">
    <source>
        <dbReference type="EMBL" id="KAK2665901.1"/>
    </source>
</evidence>
<organism evidence="1 2">
    <name type="scientific">Dipteronia dyeriana</name>
    <dbReference type="NCBI Taxonomy" id="168575"/>
    <lineage>
        <taxon>Eukaryota</taxon>
        <taxon>Viridiplantae</taxon>
        <taxon>Streptophyta</taxon>
        <taxon>Embryophyta</taxon>
        <taxon>Tracheophyta</taxon>
        <taxon>Spermatophyta</taxon>
        <taxon>Magnoliopsida</taxon>
        <taxon>eudicotyledons</taxon>
        <taxon>Gunneridae</taxon>
        <taxon>Pentapetalae</taxon>
        <taxon>rosids</taxon>
        <taxon>malvids</taxon>
        <taxon>Sapindales</taxon>
        <taxon>Sapindaceae</taxon>
        <taxon>Hippocastanoideae</taxon>
        <taxon>Acereae</taxon>
        <taxon>Dipteronia</taxon>
    </lineage>
</organism>
<evidence type="ECO:0000313" key="2">
    <source>
        <dbReference type="Proteomes" id="UP001280121"/>
    </source>
</evidence>
<comment type="caution">
    <text evidence="1">The sequence shown here is derived from an EMBL/GenBank/DDBJ whole genome shotgun (WGS) entry which is preliminary data.</text>
</comment>